<dbReference type="CDD" id="cd05013">
    <property type="entry name" value="SIS_RpiR"/>
    <property type="match status" value="1"/>
</dbReference>
<dbReference type="RefSeq" id="WP_012861411.1">
    <property type="nucleotide sequence ID" value="NC_013517.1"/>
</dbReference>
<dbReference type="HOGENOM" id="CLU_055769_4_2_0"/>
<evidence type="ECO:0000313" key="6">
    <source>
        <dbReference type="EMBL" id="ACZ08817.1"/>
    </source>
</evidence>
<dbReference type="GO" id="GO:1901135">
    <property type="term" value="P:carbohydrate derivative metabolic process"/>
    <property type="evidence" value="ECO:0007669"/>
    <property type="project" value="InterPro"/>
</dbReference>
<dbReference type="InterPro" id="IPR001347">
    <property type="entry name" value="SIS_dom"/>
</dbReference>
<dbReference type="Pfam" id="PF01418">
    <property type="entry name" value="HTH_6"/>
    <property type="match status" value="1"/>
</dbReference>
<dbReference type="Gene3D" id="3.40.50.10490">
    <property type="entry name" value="Glucose-6-phosphate isomerase like protein, domain 1"/>
    <property type="match status" value="1"/>
</dbReference>
<dbReference type="PANTHER" id="PTHR30514:SF21">
    <property type="entry name" value="RPIR-FAMILY TRANSCRIPTIONAL REGULATOR"/>
    <property type="match status" value="1"/>
</dbReference>
<dbReference type="PANTHER" id="PTHR30514">
    <property type="entry name" value="GLUCOKINASE"/>
    <property type="match status" value="1"/>
</dbReference>
<protein>
    <submittedName>
        <fullName evidence="6">Transcriptional regulator, RpiR family</fullName>
    </submittedName>
</protein>
<keyword evidence="2" id="KW-0238">DNA-binding</keyword>
<feature type="domain" description="SIS" evidence="5">
    <location>
        <begin position="108"/>
        <end position="248"/>
    </location>
</feature>
<evidence type="ECO:0000313" key="7">
    <source>
        <dbReference type="Proteomes" id="UP000000845"/>
    </source>
</evidence>
<reference evidence="6 7" key="2">
    <citation type="journal article" date="2010" name="Stand. Genomic Sci.">
        <title>Complete genome sequence of Sebaldella termitidis type strain (NCTC 11300).</title>
        <authorList>
            <person name="Harmon-Smith M."/>
            <person name="Celia L."/>
            <person name="Chertkov O."/>
            <person name="Lapidus A."/>
            <person name="Copeland A."/>
            <person name="Glavina Del Rio T."/>
            <person name="Nolan M."/>
            <person name="Lucas S."/>
            <person name="Tice H."/>
            <person name="Cheng J.F."/>
            <person name="Han C."/>
            <person name="Detter J.C."/>
            <person name="Bruce D."/>
            <person name="Goodwin L."/>
            <person name="Pitluck S."/>
            <person name="Pati A."/>
            <person name="Liolios K."/>
            <person name="Ivanova N."/>
            <person name="Mavromatis K."/>
            <person name="Mikhailova N."/>
            <person name="Chen A."/>
            <person name="Palaniappan K."/>
            <person name="Land M."/>
            <person name="Hauser L."/>
            <person name="Chang Y.J."/>
            <person name="Jeffries C.D."/>
            <person name="Brettin T."/>
            <person name="Goker M."/>
            <person name="Beck B."/>
            <person name="Bristow J."/>
            <person name="Eisen J.A."/>
            <person name="Markowitz V."/>
            <person name="Hugenholtz P."/>
            <person name="Kyrpides N.C."/>
            <person name="Klenk H.P."/>
            <person name="Chen F."/>
        </authorList>
    </citation>
    <scope>NUCLEOTIDE SEQUENCE [LARGE SCALE GENOMIC DNA]</scope>
    <source>
        <strain evidence="7">ATCC 33386 / NCTC 11300</strain>
    </source>
</reference>
<dbReference type="Pfam" id="PF01380">
    <property type="entry name" value="SIS"/>
    <property type="match status" value="1"/>
</dbReference>
<dbReference type="KEGG" id="str:Sterm_1962"/>
<reference evidence="7" key="1">
    <citation type="submission" date="2009-09" db="EMBL/GenBank/DDBJ databases">
        <title>The complete chromosome of Sebaldella termitidis ATCC 33386.</title>
        <authorList>
            <consortium name="US DOE Joint Genome Institute (JGI-PGF)"/>
            <person name="Lucas S."/>
            <person name="Copeland A."/>
            <person name="Lapidus A."/>
            <person name="Glavina del Rio T."/>
            <person name="Dalin E."/>
            <person name="Tice H."/>
            <person name="Bruce D."/>
            <person name="Goodwin L."/>
            <person name="Pitluck S."/>
            <person name="Kyrpides N."/>
            <person name="Mavromatis K."/>
            <person name="Ivanova N."/>
            <person name="Mikhailova N."/>
            <person name="Sims D."/>
            <person name="Meincke L."/>
            <person name="Brettin T."/>
            <person name="Detter J.C."/>
            <person name="Han C."/>
            <person name="Larimer F."/>
            <person name="Land M."/>
            <person name="Hauser L."/>
            <person name="Markowitz V."/>
            <person name="Cheng J.F."/>
            <person name="Hugenholtz P."/>
            <person name="Woyke T."/>
            <person name="Wu D."/>
            <person name="Eisen J.A."/>
        </authorList>
    </citation>
    <scope>NUCLEOTIDE SEQUENCE [LARGE SCALE GENOMIC DNA]</scope>
    <source>
        <strain evidence="7">ATCC 33386 / NCTC 11300</strain>
    </source>
</reference>
<evidence type="ECO:0000259" key="4">
    <source>
        <dbReference type="PROSITE" id="PS51071"/>
    </source>
</evidence>
<sequence length="248" mass="28371">MIIQLNDKIKSKLTSSEEQVIKYINENDNKLVDMSIVDIAEETFTSPATVSRAIKKCGVNGFMELRYNLSKRKEEINSSKDINEIFSKSLIETRQTLENISVNQILEIIELIQKSKKIIVIARGLSELVATEFSLKLELMDFNVFNISDPNIMKKFSREANKDHLYIAFTLKGEDQDILTTIKNAHLRDANVVACSCGSNKELRKYSDHIILGYKHSNISIKKFEVTSRLPLFVISRVILDYLVMNSM</sequence>
<dbReference type="InterPro" id="IPR046348">
    <property type="entry name" value="SIS_dom_sf"/>
</dbReference>
<dbReference type="STRING" id="526218.Sterm_1962"/>
<dbReference type="SUPFAM" id="SSF46689">
    <property type="entry name" value="Homeodomain-like"/>
    <property type="match status" value="1"/>
</dbReference>
<organism evidence="6 7">
    <name type="scientific">Sebaldella termitidis (strain ATCC 33386 / NCTC 11300)</name>
    <dbReference type="NCBI Taxonomy" id="526218"/>
    <lineage>
        <taxon>Bacteria</taxon>
        <taxon>Fusobacteriati</taxon>
        <taxon>Fusobacteriota</taxon>
        <taxon>Fusobacteriia</taxon>
        <taxon>Fusobacteriales</taxon>
        <taxon>Leptotrichiaceae</taxon>
        <taxon>Sebaldella</taxon>
    </lineage>
</organism>
<name>D1AJC9_SEBTE</name>
<dbReference type="InterPro" id="IPR036388">
    <property type="entry name" value="WH-like_DNA-bd_sf"/>
</dbReference>
<evidence type="ECO:0000256" key="3">
    <source>
        <dbReference type="ARBA" id="ARBA00023163"/>
    </source>
</evidence>
<dbReference type="InterPro" id="IPR000281">
    <property type="entry name" value="HTH_RpiR"/>
</dbReference>
<keyword evidence="7" id="KW-1185">Reference proteome</keyword>
<dbReference type="EMBL" id="CP001739">
    <property type="protein sequence ID" value="ACZ08817.1"/>
    <property type="molecule type" value="Genomic_DNA"/>
</dbReference>
<proteinExistence type="predicted"/>
<dbReference type="Gene3D" id="1.10.10.10">
    <property type="entry name" value="Winged helix-like DNA-binding domain superfamily/Winged helix DNA-binding domain"/>
    <property type="match status" value="1"/>
</dbReference>
<gene>
    <name evidence="6" type="ordered locus">Sterm_1962</name>
</gene>
<dbReference type="AlphaFoldDB" id="D1AJC9"/>
<dbReference type="SUPFAM" id="SSF53697">
    <property type="entry name" value="SIS domain"/>
    <property type="match status" value="1"/>
</dbReference>
<keyword evidence="1" id="KW-0805">Transcription regulation</keyword>
<dbReference type="PROSITE" id="PS51071">
    <property type="entry name" value="HTH_RPIR"/>
    <property type="match status" value="1"/>
</dbReference>
<accession>D1AJC9</accession>
<dbReference type="GO" id="GO:0097367">
    <property type="term" value="F:carbohydrate derivative binding"/>
    <property type="evidence" value="ECO:0007669"/>
    <property type="project" value="InterPro"/>
</dbReference>
<dbReference type="Proteomes" id="UP000000845">
    <property type="component" value="Chromosome"/>
</dbReference>
<dbReference type="eggNOG" id="COG1737">
    <property type="taxonomic scope" value="Bacteria"/>
</dbReference>
<evidence type="ECO:0000259" key="5">
    <source>
        <dbReference type="PROSITE" id="PS51464"/>
    </source>
</evidence>
<dbReference type="GO" id="GO:0003700">
    <property type="term" value="F:DNA-binding transcription factor activity"/>
    <property type="evidence" value="ECO:0007669"/>
    <property type="project" value="InterPro"/>
</dbReference>
<dbReference type="PROSITE" id="PS51464">
    <property type="entry name" value="SIS"/>
    <property type="match status" value="1"/>
</dbReference>
<dbReference type="GO" id="GO:0003677">
    <property type="term" value="F:DNA binding"/>
    <property type="evidence" value="ECO:0007669"/>
    <property type="project" value="UniProtKB-KW"/>
</dbReference>
<evidence type="ECO:0000256" key="2">
    <source>
        <dbReference type="ARBA" id="ARBA00023125"/>
    </source>
</evidence>
<keyword evidence="3" id="KW-0804">Transcription</keyword>
<evidence type="ECO:0000256" key="1">
    <source>
        <dbReference type="ARBA" id="ARBA00023015"/>
    </source>
</evidence>
<dbReference type="InterPro" id="IPR047640">
    <property type="entry name" value="RpiR-like"/>
</dbReference>
<feature type="domain" description="HTH rpiR-type" evidence="4">
    <location>
        <begin position="1"/>
        <end position="76"/>
    </location>
</feature>
<dbReference type="InterPro" id="IPR035472">
    <property type="entry name" value="RpiR-like_SIS"/>
</dbReference>
<dbReference type="InterPro" id="IPR009057">
    <property type="entry name" value="Homeodomain-like_sf"/>
</dbReference>